<evidence type="ECO:0000256" key="4">
    <source>
        <dbReference type="ARBA" id="ARBA00039789"/>
    </source>
</evidence>
<dbReference type="PANTHER" id="PTHR22847:SF637">
    <property type="entry name" value="WD REPEAT DOMAIN 5B"/>
    <property type="match status" value="1"/>
</dbReference>
<name>A0A9X0AMK1_9HELO</name>
<evidence type="ECO:0000256" key="7">
    <source>
        <dbReference type="SAM" id="MobiDB-lite"/>
    </source>
</evidence>
<feature type="compositionally biased region" description="Basic and acidic residues" evidence="7">
    <location>
        <begin position="773"/>
        <end position="783"/>
    </location>
</feature>
<dbReference type="PROSITE" id="PS50082">
    <property type="entry name" value="WD_REPEATS_2"/>
    <property type="match status" value="3"/>
</dbReference>
<dbReference type="Pfam" id="PF07676">
    <property type="entry name" value="PD40"/>
    <property type="match status" value="1"/>
</dbReference>
<dbReference type="PRINTS" id="PR00320">
    <property type="entry name" value="GPROTEINBRPT"/>
</dbReference>
<accession>A0A9X0AMK1</accession>
<feature type="repeat" description="WD" evidence="6">
    <location>
        <begin position="216"/>
        <end position="257"/>
    </location>
</feature>
<dbReference type="InterPro" id="IPR011659">
    <property type="entry name" value="WD40"/>
</dbReference>
<protein>
    <recommendedName>
        <fullName evidence="4">Mitochondrial division protein 1</fullName>
    </recommendedName>
</protein>
<gene>
    <name evidence="8" type="ORF">OCU04_007596</name>
</gene>
<comment type="caution">
    <text evidence="8">The sequence shown here is derived from an EMBL/GenBank/DDBJ whole genome shotgun (WGS) entry which is preliminary data.</text>
</comment>
<organism evidence="8 9">
    <name type="scientific">Sclerotinia nivalis</name>
    <dbReference type="NCBI Taxonomy" id="352851"/>
    <lineage>
        <taxon>Eukaryota</taxon>
        <taxon>Fungi</taxon>
        <taxon>Dikarya</taxon>
        <taxon>Ascomycota</taxon>
        <taxon>Pezizomycotina</taxon>
        <taxon>Leotiomycetes</taxon>
        <taxon>Helotiales</taxon>
        <taxon>Sclerotiniaceae</taxon>
        <taxon>Sclerotinia</taxon>
    </lineage>
</organism>
<keyword evidence="9" id="KW-1185">Reference proteome</keyword>
<feature type="region of interest" description="Disordered" evidence="7">
    <location>
        <begin position="773"/>
        <end position="810"/>
    </location>
</feature>
<dbReference type="SUPFAM" id="SSF50978">
    <property type="entry name" value="WD40 repeat-like"/>
    <property type="match status" value="2"/>
</dbReference>
<dbReference type="AlphaFoldDB" id="A0A9X0AMK1"/>
<feature type="repeat" description="WD" evidence="6">
    <location>
        <begin position="428"/>
        <end position="462"/>
    </location>
</feature>
<evidence type="ECO:0000256" key="5">
    <source>
        <dbReference type="ARBA" id="ARBA00043913"/>
    </source>
</evidence>
<dbReference type="GO" id="GO:1990234">
    <property type="term" value="C:transferase complex"/>
    <property type="evidence" value="ECO:0007669"/>
    <property type="project" value="UniProtKB-ARBA"/>
</dbReference>
<dbReference type="InterPro" id="IPR001680">
    <property type="entry name" value="WD40_rpt"/>
</dbReference>
<evidence type="ECO:0000313" key="8">
    <source>
        <dbReference type="EMBL" id="KAJ8063733.1"/>
    </source>
</evidence>
<sequence>MDHLRKSKVKQKDNGNLHNFLSKHFLHWLEVMSLMEKLSECIIVISALQSYISDIEHPTLSAFVHDAKKFVLHNQAGIEQAPFQIYSSALFFAPKTNIIWQTFRTCIPKWLYEISKERSCWNHEVQVLEDDGCYKDFVGFSLDGTVIASHSEIRYGTAQVRLWDAATCVLQKRILLDTKLEYHYTLSPDFKIVASSSELNGTIRFLETATGKLHAAKRHSRHGVLIAFSFDSKVIAEAFLDGTIRLWNARGNHTFQPSFELKGHYERVRVVIFSPNNRLLASSSYDHTVRLWELRTGRLLHTFSDVVCRSIAFSPDSTIIAAALKYGEIHLWNSTTDYQLLWASDRHGDFKYLVKFSPNGKVLALMCTNSIRLWDVAKGKLLPAFDRPLRNYLSCVTFSPNGEIIASGSIINGKILLWDASGSLIQILDGHSSSVQSICFSPDGTKLASGSRDGTTRLWNLKIPMNGSSPRITKIRTPVYFQPIHSMTYSPNGRLIAMSSSRKFDNLGLKIWDVKTGKLHHKLKGHAKPSKRTPFLFSPNSKIIAVRRRIAVWHRRIALLDTASGKNLHILQVNEDRIEGMAFSPDSTIIILCQNDESHLWNTQTGQLLRIVKVALCIDASDSPPHHGSYRNTNNRGSVTRIWDVATGELLRTMDDGHLELESFLDTDSEFRPLEFSSNNHMNRFWNKAIGKSVPVHDINDAKFKTPTLDLYRIREGWLVERTCDWLWSRVLWLPSEYRTKWVKNYGGIITLGSDSRNPFLFRIGRDEDDGFIKDVGRWRGEPDTDEESEEEELKEENSEDSESDNDWRI</sequence>
<dbReference type="InterPro" id="IPR020472">
    <property type="entry name" value="WD40_PAC1"/>
</dbReference>
<evidence type="ECO:0000256" key="2">
    <source>
        <dbReference type="ARBA" id="ARBA00022737"/>
    </source>
</evidence>
<dbReference type="PANTHER" id="PTHR22847">
    <property type="entry name" value="WD40 REPEAT PROTEIN"/>
    <property type="match status" value="1"/>
</dbReference>
<evidence type="ECO:0000256" key="3">
    <source>
        <dbReference type="ARBA" id="ARBA00038415"/>
    </source>
</evidence>
<keyword evidence="2" id="KW-0677">Repeat</keyword>
<feature type="repeat" description="WD" evidence="6">
    <location>
        <begin position="261"/>
        <end position="302"/>
    </location>
</feature>
<dbReference type="Gene3D" id="2.130.10.10">
    <property type="entry name" value="YVTN repeat-like/Quinoprotein amine dehydrogenase"/>
    <property type="match status" value="3"/>
</dbReference>
<evidence type="ECO:0000313" key="9">
    <source>
        <dbReference type="Proteomes" id="UP001152300"/>
    </source>
</evidence>
<comment type="function">
    <text evidence="5">Involved in mitochondrial fission. Acts as an adapter protein required to form mitochondrial fission complexes. Formation of these complexes is required to promote constriction and fission of the mitochondrial compartment at a late step in mitochondrial division.</text>
</comment>
<dbReference type="InterPro" id="IPR036322">
    <property type="entry name" value="WD40_repeat_dom_sf"/>
</dbReference>
<dbReference type="PROSITE" id="PS00678">
    <property type="entry name" value="WD_REPEATS_1"/>
    <property type="match status" value="2"/>
</dbReference>
<dbReference type="SMART" id="SM00320">
    <property type="entry name" value="WD40"/>
    <property type="match status" value="8"/>
</dbReference>
<keyword evidence="1 6" id="KW-0853">WD repeat</keyword>
<dbReference type="InterPro" id="IPR015943">
    <property type="entry name" value="WD40/YVTN_repeat-like_dom_sf"/>
</dbReference>
<dbReference type="PROSITE" id="PS50294">
    <property type="entry name" value="WD_REPEATS_REGION"/>
    <property type="match status" value="2"/>
</dbReference>
<dbReference type="InterPro" id="IPR019775">
    <property type="entry name" value="WD40_repeat_CS"/>
</dbReference>
<feature type="compositionally biased region" description="Acidic residues" evidence="7">
    <location>
        <begin position="784"/>
        <end position="810"/>
    </location>
</feature>
<dbReference type="EMBL" id="JAPEIS010000008">
    <property type="protein sequence ID" value="KAJ8063733.1"/>
    <property type="molecule type" value="Genomic_DNA"/>
</dbReference>
<dbReference type="Pfam" id="PF00400">
    <property type="entry name" value="WD40"/>
    <property type="match status" value="4"/>
</dbReference>
<reference evidence="8" key="1">
    <citation type="submission" date="2022-11" db="EMBL/GenBank/DDBJ databases">
        <title>Genome Resource of Sclerotinia nivalis Strain SnTB1, a Plant Pathogen Isolated from American Ginseng.</title>
        <authorList>
            <person name="Fan S."/>
        </authorList>
    </citation>
    <scope>NUCLEOTIDE SEQUENCE</scope>
    <source>
        <strain evidence="8">SnTB1</strain>
    </source>
</reference>
<proteinExistence type="inferred from homology"/>
<evidence type="ECO:0000256" key="1">
    <source>
        <dbReference type="ARBA" id="ARBA00022574"/>
    </source>
</evidence>
<dbReference type="CDD" id="cd00200">
    <property type="entry name" value="WD40"/>
    <property type="match status" value="1"/>
</dbReference>
<dbReference type="OrthoDB" id="538223at2759"/>
<evidence type="ECO:0000256" key="6">
    <source>
        <dbReference type="PROSITE-ProRule" id="PRU00221"/>
    </source>
</evidence>
<comment type="similarity">
    <text evidence="3">Belongs to the WD repeat MDV1/CAF4 family.</text>
</comment>
<dbReference type="Proteomes" id="UP001152300">
    <property type="component" value="Unassembled WGS sequence"/>
</dbReference>